<keyword evidence="2" id="KW-0645">Protease</keyword>
<evidence type="ECO:0000259" key="6">
    <source>
        <dbReference type="PROSITE" id="PS51935"/>
    </source>
</evidence>
<dbReference type="Proteomes" id="UP000198967">
    <property type="component" value="Unassembled WGS sequence"/>
</dbReference>
<sequence length="391" mass="38105">MTAPGASVALSPRAFDLFVPAARHSAEDRSGGLSAADLISRLSGDTPPPSGGRRARRAGTRETPPAPGTPVAPAAPVDEATRAFPAAAPEPPAGLTGSFFTGAGVTGAFRSVAGGLTGTLPAVLRSPRAMVAAAGVGAVGASALLTGMPNPAQEIAQATGAFHLAAADDVLPALTDGTDAPGDGATATGADLAAQATQVTQVIPAVPPVGTDGTSATALGSALGALPQVLGHANTAQADVLKKAAEAQARADALKKAATGAAGTAGASVGDVISGVSGLGAKALAAAQTKLGAPYSWGSSGPNAFDCSGLTSWAFKQAGVTIPRTSAAQSTFGTPVAKGDLQPGDLVFFYQPVSHVGIYMGGGKILHASTSGEPVKISDMSSFPYSGARRI</sequence>
<dbReference type="PROSITE" id="PS51935">
    <property type="entry name" value="NLPC_P60"/>
    <property type="match status" value="1"/>
</dbReference>
<proteinExistence type="inferred from homology"/>
<dbReference type="PANTHER" id="PTHR47359">
    <property type="entry name" value="PEPTIDOGLYCAN DL-ENDOPEPTIDASE CWLO"/>
    <property type="match status" value="1"/>
</dbReference>
<dbReference type="InterPro" id="IPR000064">
    <property type="entry name" value="NLP_P60_dom"/>
</dbReference>
<dbReference type="GO" id="GO:0006508">
    <property type="term" value="P:proteolysis"/>
    <property type="evidence" value="ECO:0007669"/>
    <property type="project" value="UniProtKB-KW"/>
</dbReference>
<evidence type="ECO:0000313" key="7">
    <source>
        <dbReference type="EMBL" id="SDF25059.1"/>
    </source>
</evidence>
<dbReference type="InterPro" id="IPR038765">
    <property type="entry name" value="Papain-like_cys_pep_sf"/>
</dbReference>
<dbReference type="Pfam" id="PF00877">
    <property type="entry name" value="NLPC_P60"/>
    <property type="match status" value="1"/>
</dbReference>
<evidence type="ECO:0000256" key="1">
    <source>
        <dbReference type="ARBA" id="ARBA00007074"/>
    </source>
</evidence>
<evidence type="ECO:0000256" key="5">
    <source>
        <dbReference type="SAM" id="MobiDB-lite"/>
    </source>
</evidence>
<dbReference type="STRING" id="366584.SAMN05216377_10472"/>
<dbReference type="RefSeq" id="WP_245707359.1">
    <property type="nucleotide sequence ID" value="NZ_FNBE01000004.1"/>
</dbReference>
<evidence type="ECO:0000256" key="4">
    <source>
        <dbReference type="ARBA" id="ARBA00022807"/>
    </source>
</evidence>
<evidence type="ECO:0000256" key="3">
    <source>
        <dbReference type="ARBA" id="ARBA00022801"/>
    </source>
</evidence>
<protein>
    <submittedName>
        <fullName evidence="7">Cell wall-associated hydrolase, NlpC family</fullName>
    </submittedName>
</protein>
<name>A0A1G7JKQ9_PSEOR</name>
<keyword evidence="3 7" id="KW-0378">Hydrolase</keyword>
<dbReference type="SUPFAM" id="SSF54001">
    <property type="entry name" value="Cysteine proteinases"/>
    <property type="match status" value="1"/>
</dbReference>
<feature type="domain" description="NlpC/P60" evidence="6">
    <location>
        <begin position="277"/>
        <end position="391"/>
    </location>
</feature>
<dbReference type="GO" id="GO:0008234">
    <property type="term" value="F:cysteine-type peptidase activity"/>
    <property type="evidence" value="ECO:0007669"/>
    <property type="project" value="UniProtKB-KW"/>
</dbReference>
<reference evidence="7 8" key="1">
    <citation type="submission" date="2016-10" db="EMBL/GenBank/DDBJ databases">
        <authorList>
            <person name="de Groot N.N."/>
        </authorList>
    </citation>
    <scope>NUCLEOTIDE SEQUENCE [LARGE SCALE GENOMIC DNA]</scope>
    <source>
        <strain evidence="7 8">CGMCC 4.3143</strain>
    </source>
</reference>
<comment type="similarity">
    <text evidence="1">Belongs to the peptidase C40 family.</text>
</comment>
<accession>A0A1G7JKQ9</accession>
<dbReference type="Gene3D" id="3.90.1720.10">
    <property type="entry name" value="endopeptidase domain like (from Nostoc punctiforme)"/>
    <property type="match status" value="1"/>
</dbReference>
<keyword evidence="4" id="KW-0788">Thiol protease</keyword>
<evidence type="ECO:0000313" key="8">
    <source>
        <dbReference type="Proteomes" id="UP000198967"/>
    </source>
</evidence>
<dbReference type="EMBL" id="FNBE01000004">
    <property type="protein sequence ID" value="SDF25059.1"/>
    <property type="molecule type" value="Genomic_DNA"/>
</dbReference>
<dbReference type="AlphaFoldDB" id="A0A1G7JKQ9"/>
<keyword evidence="8" id="KW-1185">Reference proteome</keyword>
<gene>
    <name evidence="7" type="ORF">SAMN05216377_10472</name>
</gene>
<dbReference type="PANTHER" id="PTHR47359:SF3">
    <property type="entry name" value="NLP_P60 DOMAIN-CONTAINING PROTEIN-RELATED"/>
    <property type="match status" value="1"/>
</dbReference>
<organism evidence="7 8">
    <name type="scientific">Pseudonocardia oroxyli</name>
    <dbReference type="NCBI Taxonomy" id="366584"/>
    <lineage>
        <taxon>Bacteria</taxon>
        <taxon>Bacillati</taxon>
        <taxon>Actinomycetota</taxon>
        <taxon>Actinomycetes</taxon>
        <taxon>Pseudonocardiales</taxon>
        <taxon>Pseudonocardiaceae</taxon>
        <taxon>Pseudonocardia</taxon>
    </lineage>
</organism>
<dbReference type="InterPro" id="IPR051794">
    <property type="entry name" value="PG_Endopeptidase_C40"/>
</dbReference>
<evidence type="ECO:0000256" key="2">
    <source>
        <dbReference type="ARBA" id="ARBA00022670"/>
    </source>
</evidence>
<feature type="region of interest" description="Disordered" evidence="5">
    <location>
        <begin position="23"/>
        <end position="75"/>
    </location>
</feature>